<accession>A0A067L5F0</accession>
<evidence type="ECO:0000313" key="2">
    <source>
        <dbReference type="EMBL" id="KDP43647.1"/>
    </source>
</evidence>
<evidence type="ECO:0000256" key="1">
    <source>
        <dbReference type="SAM" id="MobiDB-lite"/>
    </source>
</evidence>
<protein>
    <submittedName>
        <fullName evidence="2">Uncharacterized protein</fullName>
    </submittedName>
</protein>
<feature type="compositionally biased region" description="Basic and acidic residues" evidence="1">
    <location>
        <begin position="32"/>
        <end position="41"/>
    </location>
</feature>
<feature type="region of interest" description="Disordered" evidence="1">
    <location>
        <begin position="32"/>
        <end position="54"/>
    </location>
</feature>
<gene>
    <name evidence="2" type="ORF">JCGZ_22961</name>
</gene>
<proteinExistence type="predicted"/>
<sequence>MKRLTLYRKEDQKVDKNGRKFLSRLRDAKEVALEKKQASREHQKKSCAQPTPRKAKCASAPSICASAQITFEKQKVCQRNARARLPSARARKSLLRSRRFASEMRERDFHLRERANHF</sequence>
<dbReference type="EMBL" id="KK914265">
    <property type="protein sequence ID" value="KDP43647.1"/>
    <property type="molecule type" value="Genomic_DNA"/>
</dbReference>
<organism evidence="2 3">
    <name type="scientific">Jatropha curcas</name>
    <name type="common">Barbados nut</name>
    <dbReference type="NCBI Taxonomy" id="180498"/>
    <lineage>
        <taxon>Eukaryota</taxon>
        <taxon>Viridiplantae</taxon>
        <taxon>Streptophyta</taxon>
        <taxon>Embryophyta</taxon>
        <taxon>Tracheophyta</taxon>
        <taxon>Spermatophyta</taxon>
        <taxon>Magnoliopsida</taxon>
        <taxon>eudicotyledons</taxon>
        <taxon>Gunneridae</taxon>
        <taxon>Pentapetalae</taxon>
        <taxon>rosids</taxon>
        <taxon>fabids</taxon>
        <taxon>Malpighiales</taxon>
        <taxon>Euphorbiaceae</taxon>
        <taxon>Crotonoideae</taxon>
        <taxon>Jatropheae</taxon>
        <taxon>Jatropha</taxon>
    </lineage>
</organism>
<name>A0A067L5F0_JATCU</name>
<keyword evidence="3" id="KW-1185">Reference proteome</keyword>
<dbReference type="Proteomes" id="UP000027138">
    <property type="component" value="Unassembled WGS sequence"/>
</dbReference>
<reference evidence="2 3" key="1">
    <citation type="journal article" date="2014" name="PLoS ONE">
        <title>Global Analysis of Gene Expression Profiles in Physic Nut (Jatropha curcas L.) Seedlings Exposed to Salt Stress.</title>
        <authorList>
            <person name="Zhang L."/>
            <person name="Zhang C."/>
            <person name="Wu P."/>
            <person name="Chen Y."/>
            <person name="Li M."/>
            <person name="Jiang H."/>
            <person name="Wu G."/>
        </authorList>
    </citation>
    <scope>NUCLEOTIDE SEQUENCE [LARGE SCALE GENOMIC DNA]</scope>
    <source>
        <strain evidence="3">cv. GZQX0401</strain>
        <tissue evidence="2">Young leaves</tissue>
    </source>
</reference>
<evidence type="ECO:0000313" key="3">
    <source>
        <dbReference type="Proteomes" id="UP000027138"/>
    </source>
</evidence>
<dbReference type="AlphaFoldDB" id="A0A067L5F0"/>